<dbReference type="PANTHER" id="PTHR38777">
    <property type="entry name" value="FELS-2 PROPHAGE PROTEIN"/>
    <property type="match status" value="1"/>
</dbReference>
<dbReference type="KEGG" id="vg:55007924"/>
<dbReference type="PANTHER" id="PTHR38777:SF1">
    <property type="entry name" value="DNAK SUPPRESSOR PROTEIN"/>
    <property type="match status" value="1"/>
</dbReference>
<accession>A0A3G8F464</accession>
<dbReference type="InterPro" id="IPR020460">
    <property type="entry name" value="Znf_C4-type_bac"/>
</dbReference>
<evidence type="ECO:0000256" key="2">
    <source>
        <dbReference type="ARBA" id="ARBA00022771"/>
    </source>
</evidence>
<dbReference type="Proteomes" id="UP000279248">
    <property type="component" value="Segment"/>
</dbReference>
<dbReference type="RefSeq" id="YP_009816643.1">
    <property type="nucleotide sequence ID" value="NC_048109.1"/>
</dbReference>
<dbReference type="PROSITE" id="PS01102">
    <property type="entry name" value="ZF_DKSA_1"/>
    <property type="match status" value="1"/>
</dbReference>
<dbReference type="GO" id="GO:0008270">
    <property type="term" value="F:zinc ion binding"/>
    <property type="evidence" value="ECO:0007669"/>
    <property type="project" value="UniProtKB-KW"/>
</dbReference>
<name>A0A3G8F464_9CAUD</name>
<organism evidence="6 7">
    <name type="scientific">Pseudomonas phage Dobby</name>
    <dbReference type="NCBI Taxonomy" id="2483611"/>
    <lineage>
        <taxon>Viruses</taxon>
        <taxon>Duplodnaviria</taxon>
        <taxon>Heunggongvirae</taxon>
        <taxon>Uroviricota</taxon>
        <taxon>Caudoviricetes</taxon>
        <taxon>Peduoviridae</taxon>
        <taxon>Citexvirus</taxon>
        <taxon>Citexvirus dobby</taxon>
    </lineage>
</organism>
<dbReference type="InterPro" id="IPR000962">
    <property type="entry name" value="Znf_DskA_TraR"/>
</dbReference>
<evidence type="ECO:0000256" key="4">
    <source>
        <dbReference type="PROSITE-ProRule" id="PRU00510"/>
    </source>
</evidence>
<reference evidence="6 7" key="1">
    <citation type="submission" date="2018-10" db="EMBL/GenBank/DDBJ databases">
        <title>Characterization of the phiCTX-like Pseudomonas aeruginosa phage Dobby isolated from a kidney stone.</title>
        <authorList>
            <person name="Johnson G."/>
            <person name="Putonti C."/>
        </authorList>
    </citation>
    <scope>NUCLEOTIDE SEQUENCE [LARGE SCALE GENOMIC DNA]</scope>
    <source>
        <strain evidence="6 7">Dobby</strain>
    </source>
</reference>
<keyword evidence="7" id="KW-1185">Reference proteome</keyword>
<dbReference type="Pfam" id="PF01258">
    <property type="entry name" value="zf-dskA_traR"/>
    <property type="match status" value="1"/>
</dbReference>
<sequence length="68" mass="7613">MDVIDQANERAENMVQAALAQRTNTRLAPSALWCEDCGEQIPEARRQAAPGCECCISCQELREHPARR</sequence>
<proteinExistence type="predicted"/>
<keyword evidence="1" id="KW-0479">Metal-binding</keyword>
<evidence type="ECO:0000256" key="1">
    <source>
        <dbReference type="ARBA" id="ARBA00022723"/>
    </source>
</evidence>
<dbReference type="GeneID" id="55007924"/>
<dbReference type="InterPro" id="IPR020458">
    <property type="entry name" value="Znf_DskA_TraR_CS"/>
</dbReference>
<dbReference type="Gene3D" id="1.20.120.910">
    <property type="entry name" value="DksA, coiled-coil domain"/>
    <property type="match status" value="1"/>
</dbReference>
<protein>
    <submittedName>
        <fullName evidence="6">TraR/DksA family transcriptional regulator</fullName>
    </submittedName>
</protein>
<dbReference type="PROSITE" id="PS51128">
    <property type="entry name" value="ZF_DKSA_2"/>
    <property type="match status" value="1"/>
</dbReference>
<evidence type="ECO:0000256" key="3">
    <source>
        <dbReference type="ARBA" id="ARBA00022833"/>
    </source>
</evidence>
<dbReference type="InterPro" id="IPR012783">
    <property type="entry name" value="Znf_C4_TraR"/>
</dbReference>
<dbReference type="EMBL" id="MK034952">
    <property type="protein sequence ID" value="AZF87882.1"/>
    <property type="molecule type" value="Genomic_DNA"/>
</dbReference>
<evidence type="ECO:0000313" key="7">
    <source>
        <dbReference type="Proteomes" id="UP000279248"/>
    </source>
</evidence>
<dbReference type="SUPFAM" id="SSF57716">
    <property type="entry name" value="Glucocorticoid receptor-like (DNA-binding domain)"/>
    <property type="match status" value="1"/>
</dbReference>
<feature type="domain" description="Zinc finger DksA/TraR C4-type" evidence="5">
    <location>
        <begin position="33"/>
        <end position="64"/>
    </location>
</feature>
<dbReference type="PRINTS" id="PR00618">
    <property type="entry name" value="DKSAZNFINGER"/>
</dbReference>
<dbReference type="GO" id="GO:1900378">
    <property type="term" value="P:positive regulation of secondary metabolite biosynthetic process"/>
    <property type="evidence" value="ECO:0007669"/>
    <property type="project" value="TreeGrafter"/>
</dbReference>
<feature type="zinc finger region" description="dksA C4-type" evidence="4">
    <location>
        <begin position="34"/>
        <end position="58"/>
    </location>
</feature>
<keyword evidence="2" id="KW-0863">Zinc-finger</keyword>
<keyword evidence="3" id="KW-0862">Zinc</keyword>
<evidence type="ECO:0000313" key="6">
    <source>
        <dbReference type="EMBL" id="AZF87882.1"/>
    </source>
</evidence>
<dbReference type="NCBIfam" id="TIGR02419">
    <property type="entry name" value="C4_traR_proteo"/>
    <property type="match status" value="1"/>
</dbReference>
<evidence type="ECO:0000259" key="5">
    <source>
        <dbReference type="Pfam" id="PF01258"/>
    </source>
</evidence>